<sequence>MPTPATIESVAGFLSLAQLAEIKARNCPTKPAIFLEHESPITFGAVFNEALHLAASLHRLGLRQGDVVSFQLPNWRETAVIDIACCWLGLVINPIIPIYREREVGHILSDCGAKAVFILDQYRNFDHLHMIEGLRSQLPELEHIILVRSEQSVDGVLHYQSLLETSELPPSKVEVQPDDTKLIMYTSGTTGRAKAVHHSHRSLACAILNGVEGWSLDAEDVMLMPSPVTHITGYANGIELPFFSDAKSALMERWNVEDALTYIDRVKATVCVSATPFLQELVEAAENKQLKLPSLRAFACGGASVPPTLITRTAEVLENCQAFRVYGCTEAPLVSVGFIEKDELNLAANTDGRILNWEVLVIDDQGRVLDPGQDGEIVVRGPAMMKGYGEAEQTRLAVDDQGYFHTGDIGHTTAEGAIVITDRKKDIIIRGGENLSAREIEDVLHTHPLIVEAAVVAMPHERLGEGVCAVLVTRDGSQPSLAELQLFLEESKLAKQKWPEKLEYLTQMPKTASGKIKKDILRKKIVPS</sequence>
<comment type="caution">
    <text evidence="5">The sequence shown here is derived from an EMBL/GenBank/DDBJ whole genome shotgun (WGS) entry which is preliminary data.</text>
</comment>
<evidence type="ECO:0000259" key="3">
    <source>
        <dbReference type="Pfam" id="PF00501"/>
    </source>
</evidence>
<keyword evidence="2" id="KW-0436">Ligase</keyword>
<dbReference type="Pfam" id="PF00501">
    <property type="entry name" value="AMP-binding"/>
    <property type="match status" value="1"/>
</dbReference>
<dbReference type="Pfam" id="PF13193">
    <property type="entry name" value="AMP-binding_C"/>
    <property type="match status" value="1"/>
</dbReference>
<dbReference type="GO" id="GO:0031956">
    <property type="term" value="F:medium-chain fatty acid-CoA ligase activity"/>
    <property type="evidence" value="ECO:0007669"/>
    <property type="project" value="TreeGrafter"/>
</dbReference>
<name>A0A9E5MLD6_9GAMM</name>
<dbReference type="Gene3D" id="3.40.50.980">
    <property type="match status" value="2"/>
</dbReference>
<dbReference type="PANTHER" id="PTHR43201">
    <property type="entry name" value="ACYL-COA SYNTHETASE"/>
    <property type="match status" value="1"/>
</dbReference>
<gene>
    <name evidence="5" type="ORF">G8770_14950</name>
</gene>
<comment type="similarity">
    <text evidence="1">Belongs to the ATP-dependent AMP-binding enzyme family.</text>
</comment>
<dbReference type="EMBL" id="JAAONZ010000012">
    <property type="protein sequence ID" value="NHO66847.1"/>
    <property type="molecule type" value="Genomic_DNA"/>
</dbReference>
<feature type="domain" description="AMP-dependent synthetase/ligase" evidence="3">
    <location>
        <begin position="23"/>
        <end position="388"/>
    </location>
</feature>
<dbReference type="AlphaFoldDB" id="A0A9E5MLD6"/>
<dbReference type="GO" id="GO:0006631">
    <property type="term" value="P:fatty acid metabolic process"/>
    <property type="evidence" value="ECO:0007669"/>
    <property type="project" value="TreeGrafter"/>
</dbReference>
<dbReference type="PANTHER" id="PTHR43201:SF5">
    <property type="entry name" value="MEDIUM-CHAIN ACYL-COA LIGASE ACSF2, MITOCHONDRIAL"/>
    <property type="match status" value="1"/>
</dbReference>
<dbReference type="Gene3D" id="2.30.38.10">
    <property type="entry name" value="Luciferase, Domain 3"/>
    <property type="match status" value="1"/>
</dbReference>
<accession>A0A9E5MLD6</accession>
<dbReference type="SUPFAM" id="SSF56801">
    <property type="entry name" value="Acetyl-CoA synthetase-like"/>
    <property type="match status" value="1"/>
</dbReference>
<feature type="domain" description="AMP-binding enzyme C-terminal" evidence="4">
    <location>
        <begin position="439"/>
        <end position="515"/>
    </location>
</feature>
<dbReference type="InterPro" id="IPR025110">
    <property type="entry name" value="AMP-bd_C"/>
</dbReference>
<evidence type="ECO:0000256" key="1">
    <source>
        <dbReference type="ARBA" id="ARBA00006432"/>
    </source>
</evidence>
<organism evidence="5 6">
    <name type="scientific">Pseudomaricurvus hydrocarbonicus</name>
    <dbReference type="NCBI Taxonomy" id="1470433"/>
    <lineage>
        <taxon>Bacteria</taxon>
        <taxon>Pseudomonadati</taxon>
        <taxon>Pseudomonadota</taxon>
        <taxon>Gammaproteobacteria</taxon>
        <taxon>Cellvibrionales</taxon>
        <taxon>Cellvibrionaceae</taxon>
        <taxon>Pseudomaricurvus</taxon>
    </lineage>
</organism>
<protein>
    <submittedName>
        <fullName evidence="5">AMP-binding protein</fullName>
    </submittedName>
</protein>
<evidence type="ECO:0000313" key="6">
    <source>
        <dbReference type="Proteomes" id="UP000787472"/>
    </source>
</evidence>
<dbReference type="InterPro" id="IPR000873">
    <property type="entry name" value="AMP-dep_synth/lig_dom"/>
</dbReference>
<evidence type="ECO:0000259" key="4">
    <source>
        <dbReference type="Pfam" id="PF13193"/>
    </source>
</evidence>
<evidence type="ECO:0000256" key="2">
    <source>
        <dbReference type="ARBA" id="ARBA00022598"/>
    </source>
</evidence>
<dbReference type="PROSITE" id="PS00455">
    <property type="entry name" value="AMP_BINDING"/>
    <property type="match status" value="1"/>
</dbReference>
<dbReference type="Gene3D" id="3.30.300.30">
    <property type="match status" value="1"/>
</dbReference>
<keyword evidence="6" id="KW-1185">Reference proteome</keyword>
<dbReference type="Proteomes" id="UP000787472">
    <property type="component" value="Unassembled WGS sequence"/>
</dbReference>
<evidence type="ECO:0000313" key="5">
    <source>
        <dbReference type="EMBL" id="NHO66847.1"/>
    </source>
</evidence>
<proteinExistence type="inferred from homology"/>
<dbReference type="RefSeq" id="WP_167188429.1">
    <property type="nucleotide sequence ID" value="NZ_JAAONZ010000012.1"/>
</dbReference>
<dbReference type="InterPro" id="IPR045851">
    <property type="entry name" value="AMP-bd_C_sf"/>
</dbReference>
<reference evidence="5" key="1">
    <citation type="submission" date="2020-03" db="EMBL/GenBank/DDBJ databases">
        <authorList>
            <person name="Guo F."/>
        </authorList>
    </citation>
    <scope>NUCLEOTIDE SEQUENCE</scope>
    <source>
        <strain evidence="5">JCM 30134</strain>
    </source>
</reference>
<dbReference type="InterPro" id="IPR020845">
    <property type="entry name" value="AMP-binding_CS"/>
</dbReference>